<dbReference type="InterPro" id="IPR029044">
    <property type="entry name" value="Nucleotide-diphossugar_trans"/>
</dbReference>
<evidence type="ECO:0000313" key="3">
    <source>
        <dbReference type="Proteomes" id="UP000636956"/>
    </source>
</evidence>
<protein>
    <recommendedName>
        <fullName evidence="1">Glycosyltransferase 2-like domain-containing protein</fullName>
    </recommendedName>
</protein>
<reference evidence="2" key="2">
    <citation type="submission" date="2020-09" db="EMBL/GenBank/DDBJ databases">
        <authorList>
            <person name="Sun Q."/>
            <person name="Zhou Y."/>
        </authorList>
    </citation>
    <scope>NUCLEOTIDE SEQUENCE</scope>
    <source>
        <strain evidence="2">CGMCC 1.8984</strain>
    </source>
</reference>
<feature type="domain" description="Glycosyltransferase 2-like" evidence="1">
    <location>
        <begin position="59"/>
        <end position="164"/>
    </location>
</feature>
<dbReference type="PANTHER" id="PTHR43179:SF7">
    <property type="entry name" value="RHAMNOSYLTRANSFERASE WBBL"/>
    <property type="match status" value="1"/>
</dbReference>
<evidence type="ECO:0000313" key="2">
    <source>
        <dbReference type="EMBL" id="GGJ71275.1"/>
    </source>
</evidence>
<dbReference type="Proteomes" id="UP000636956">
    <property type="component" value="Unassembled WGS sequence"/>
</dbReference>
<keyword evidence="3" id="KW-1185">Reference proteome</keyword>
<gene>
    <name evidence="2" type="ORF">GCM10011372_06490</name>
</gene>
<dbReference type="AlphaFoldDB" id="A0A917PCS0"/>
<dbReference type="RefSeq" id="WP_188741997.1">
    <property type="nucleotide sequence ID" value="NZ_BAABFW010000003.1"/>
</dbReference>
<reference evidence="2" key="1">
    <citation type="journal article" date="2014" name="Int. J. Syst. Evol. Microbiol.">
        <title>Complete genome sequence of Corynebacterium casei LMG S-19264T (=DSM 44701T), isolated from a smear-ripened cheese.</title>
        <authorList>
            <consortium name="US DOE Joint Genome Institute (JGI-PGF)"/>
            <person name="Walter F."/>
            <person name="Albersmeier A."/>
            <person name="Kalinowski J."/>
            <person name="Ruckert C."/>
        </authorList>
    </citation>
    <scope>NUCLEOTIDE SEQUENCE</scope>
    <source>
        <strain evidence="2">CGMCC 1.8984</strain>
    </source>
</reference>
<name>A0A917PCS0_9MICO</name>
<accession>A0A917PCS0</accession>
<dbReference type="InterPro" id="IPR001173">
    <property type="entry name" value="Glyco_trans_2-like"/>
</dbReference>
<dbReference type="SUPFAM" id="SSF53448">
    <property type="entry name" value="Nucleotide-diphospho-sugar transferases"/>
    <property type="match status" value="1"/>
</dbReference>
<proteinExistence type="predicted"/>
<sequence>MNRNLPVAIARRIYARLPNRLRGLARAFGSKPLYTLNTRGLSANEEMVRWTRAHRRPVSIVIPSYNDLPLLTECLASVDTTCEGFELEVIIVDDYCQPENSRRLKELETDRVRVILKEERLGFAGTVNIGMSEARHDIVLLNSDIVAKPGWLEALQYSAYEIDPKIGMVSPKLVYPDGRIQYAGTYWARVLAPQWFGHLHVGAPATKPAANVAGYNRSISGACVYITREAFGRVGLLDGSYWLGFEDVDYGLAAWVEGVRCYYQPAAMLVHHESASRGYSQGRRELASMRKFWRRWRDEFLTREVDATRVDFVIGGGARALWGDYVAALADDLEGQGFDAVVHRVDGGHVDEALVAALADRGGLVVACDWSVAETVWLAAVDRGKAVYLLPTVESGAFPNDPARQAAIVSRYRPEFEYLAPDRWTRGQLQAEAAWETHARIAPALTPQEADGGLAERDLVVTIGADAAARAVVERVVGTAGARVQHREEVPATLAALEELRQASPRAIVSFAEADNSLVPLALMSMGAAYLSHPNPRTMYEVLDGYNALLFADIDALARSLTDVLDDDAVHAELAENGFESARRIASAAPREAARALRSAAETNV</sequence>
<organism evidence="2 3">
    <name type="scientific">Agromyces bauzanensis</name>
    <dbReference type="NCBI Taxonomy" id="1308924"/>
    <lineage>
        <taxon>Bacteria</taxon>
        <taxon>Bacillati</taxon>
        <taxon>Actinomycetota</taxon>
        <taxon>Actinomycetes</taxon>
        <taxon>Micrococcales</taxon>
        <taxon>Microbacteriaceae</taxon>
        <taxon>Agromyces</taxon>
    </lineage>
</organism>
<comment type="caution">
    <text evidence="2">The sequence shown here is derived from an EMBL/GenBank/DDBJ whole genome shotgun (WGS) entry which is preliminary data.</text>
</comment>
<dbReference type="SUPFAM" id="SSF53756">
    <property type="entry name" value="UDP-Glycosyltransferase/glycogen phosphorylase"/>
    <property type="match status" value="1"/>
</dbReference>
<evidence type="ECO:0000259" key="1">
    <source>
        <dbReference type="Pfam" id="PF00535"/>
    </source>
</evidence>
<dbReference type="EMBL" id="BMMD01000002">
    <property type="protein sequence ID" value="GGJ71275.1"/>
    <property type="molecule type" value="Genomic_DNA"/>
</dbReference>
<dbReference type="Gene3D" id="3.90.550.10">
    <property type="entry name" value="Spore Coat Polysaccharide Biosynthesis Protein SpsA, Chain A"/>
    <property type="match status" value="1"/>
</dbReference>
<dbReference type="PANTHER" id="PTHR43179">
    <property type="entry name" value="RHAMNOSYLTRANSFERASE WBBL"/>
    <property type="match status" value="1"/>
</dbReference>
<dbReference type="Pfam" id="PF00535">
    <property type="entry name" value="Glycos_transf_2"/>
    <property type="match status" value="1"/>
</dbReference>